<reference evidence="1" key="2">
    <citation type="journal article" date="2015" name="Data Brief">
        <title>Shoot transcriptome of the giant reed, Arundo donax.</title>
        <authorList>
            <person name="Barrero R.A."/>
            <person name="Guerrero F.D."/>
            <person name="Moolhuijzen P."/>
            <person name="Goolsby J.A."/>
            <person name="Tidwell J."/>
            <person name="Bellgard S.E."/>
            <person name="Bellgard M.I."/>
        </authorList>
    </citation>
    <scope>NUCLEOTIDE SEQUENCE</scope>
    <source>
        <tissue evidence="1">Shoot tissue taken approximately 20 cm above the soil surface</tissue>
    </source>
</reference>
<name>A0A0A9H6G5_ARUDO</name>
<dbReference type="InterPro" id="IPR035428">
    <property type="entry name" value="FANCF"/>
</dbReference>
<dbReference type="GO" id="GO:0043240">
    <property type="term" value="C:Fanconi anaemia nuclear complex"/>
    <property type="evidence" value="ECO:0007669"/>
    <property type="project" value="InterPro"/>
</dbReference>
<dbReference type="EMBL" id="GBRH01165101">
    <property type="protein sequence ID" value="JAE32795.1"/>
    <property type="molecule type" value="Transcribed_RNA"/>
</dbReference>
<organism evidence="1">
    <name type="scientific">Arundo donax</name>
    <name type="common">Giant reed</name>
    <name type="synonym">Donax arundinaceus</name>
    <dbReference type="NCBI Taxonomy" id="35708"/>
    <lineage>
        <taxon>Eukaryota</taxon>
        <taxon>Viridiplantae</taxon>
        <taxon>Streptophyta</taxon>
        <taxon>Embryophyta</taxon>
        <taxon>Tracheophyta</taxon>
        <taxon>Spermatophyta</taxon>
        <taxon>Magnoliopsida</taxon>
        <taxon>Liliopsida</taxon>
        <taxon>Poales</taxon>
        <taxon>Poaceae</taxon>
        <taxon>PACMAD clade</taxon>
        <taxon>Arundinoideae</taxon>
        <taxon>Arundineae</taxon>
        <taxon>Arundo</taxon>
    </lineage>
</organism>
<accession>A0A0A9H6G5</accession>
<dbReference type="PANTHER" id="PTHR14449">
    <property type="entry name" value="FANCONI ANEMIA GROUP F PROTEIN FANCF"/>
    <property type="match status" value="1"/>
</dbReference>
<dbReference type="GO" id="GO:0036297">
    <property type="term" value="P:interstrand cross-link repair"/>
    <property type="evidence" value="ECO:0007669"/>
    <property type="project" value="InterPro"/>
</dbReference>
<dbReference type="AlphaFoldDB" id="A0A0A9H6G5"/>
<proteinExistence type="predicted"/>
<sequence length="148" mass="17520">MVDEFLLWKRWRAKCLSYLLDERTIRIMSGAHLIFSAPKGQWIRVFEPLKSCTEPYQSGLVEIMELCLLGVMSRRWNQLIEGFTLHTFCFIPISKQYADLHQLLQGTSQGEREDRLLDLEERDIIEYARQSLQCKPYILWLLPPVMNL</sequence>
<reference evidence="1" key="1">
    <citation type="submission" date="2014-09" db="EMBL/GenBank/DDBJ databases">
        <authorList>
            <person name="Magalhaes I.L.F."/>
            <person name="Oliveira U."/>
            <person name="Santos F.R."/>
            <person name="Vidigal T.H.D.A."/>
            <person name="Brescovit A.D."/>
            <person name="Santos A.J."/>
        </authorList>
    </citation>
    <scope>NUCLEOTIDE SEQUENCE</scope>
    <source>
        <tissue evidence="1">Shoot tissue taken approximately 20 cm above the soil surface</tissue>
    </source>
</reference>
<protein>
    <submittedName>
        <fullName evidence="1">Uncharacterized protein</fullName>
    </submittedName>
</protein>
<evidence type="ECO:0000313" key="1">
    <source>
        <dbReference type="EMBL" id="JAE32795.1"/>
    </source>
</evidence>
<dbReference type="PANTHER" id="PTHR14449:SF2">
    <property type="entry name" value="FANCONI ANEMIA GROUP F PROTEIN"/>
    <property type="match status" value="1"/>
</dbReference>